<protein>
    <submittedName>
        <fullName evidence="2">ArsR family transcriptional regulator</fullName>
    </submittedName>
</protein>
<keyword evidence="3" id="KW-1185">Reference proteome</keyword>
<comment type="caution">
    <text evidence="2">The sequence shown here is derived from an EMBL/GenBank/DDBJ whole genome shotgun (WGS) entry which is preliminary data.</text>
</comment>
<reference evidence="2 3" key="1">
    <citation type="submission" date="2016-10" db="EMBL/GenBank/DDBJ databases">
        <authorList>
            <person name="Varghese N."/>
            <person name="Submissions S."/>
        </authorList>
    </citation>
    <scope>NUCLEOTIDE SEQUENCE [LARGE SCALE GENOMIC DNA]</scope>
    <source>
        <strain evidence="2 3">DSM 26672</strain>
    </source>
</reference>
<gene>
    <name evidence="2" type="ORF">SAMN05421844_10860</name>
</gene>
<name>A0ABY0P5U4_9HYPH</name>
<accession>A0ABY0P5U4</accession>
<sequence>MTQVPMNLAELASRVAEVAGLLKALARPSRLMLVCTLVEAEYAVGQLEKMLDVHQPTLSQQLRC</sequence>
<evidence type="ECO:0000313" key="2">
    <source>
        <dbReference type="EMBL" id="SDH33794.1"/>
    </source>
</evidence>
<evidence type="ECO:0000313" key="3">
    <source>
        <dbReference type="Proteomes" id="UP000199468"/>
    </source>
</evidence>
<proteinExistence type="predicted"/>
<dbReference type="EMBL" id="FNBZ01000008">
    <property type="protein sequence ID" value="SDH33794.1"/>
    <property type="molecule type" value="Genomic_DNA"/>
</dbReference>
<dbReference type="RefSeq" id="WP_413813542.1">
    <property type="nucleotide sequence ID" value="NZ_FNBZ01000008.1"/>
</dbReference>
<dbReference type="Proteomes" id="UP000199468">
    <property type="component" value="Unassembled WGS sequence"/>
</dbReference>
<evidence type="ECO:0000259" key="1">
    <source>
        <dbReference type="PROSITE" id="PS50987"/>
    </source>
</evidence>
<dbReference type="InterPro" id="IPR036390">
    <property type="entry name" value="WH_DNA-bd_sf"/>
</dbReference>
<dbReference type="InterPro" id="IPR001845">
    <property type="entry name" value="HTH_ArsR_DNA-bd_dom"/>
</dbReference>
<dbReference type="Pfam" id="PF01022">
    <property type="entry name" value="HTH_5"/>
    <property type="match status" value="1"/>
</dbReference>
<feature type="domain" description="HTH arsR-type" evidence="1">
    <location>
        <begin position="11"/>
        <end position="64"/>
    </location>
</feature>
<organism evidence="2 3">
    <name type="scientific">Bosea robiniae</name>
    <dbReference type="NCBI Taxonomy" id="1036780"/>
    <lineage>
        <taxon>Bacteria</taxon>
        <taxon>Pseudomonadati</taxon>
        <taxon>Pseudomonadota</taxon>
        <taxon>Alphaproteobacteria</taxon>
        <taxon>Hyphomicrobiales</taxon>
        <taxon>Boseaceae</taxon>
        <taxon>Bosea</taxon>
    </lineage>
</organism>
<dbReference type="InterPro" id="IPR036388">
    <property type="entry name" value="WH-like_DNA-bd_sf"/>
</dbReference>
<dbReference type="SUPFAM" id="SSF46785">
    <property type="entry name" value="Winged helix' DNA-binding domain"/>
    <property type="match status" value="1"/>
</dbReference>
<dbReference type="Gene3D" id="1.10.10.10">
    <property type="entry name" value="Winged helix-like DNA-binding domain superfamily/Winged helix DNA-binding domain"/>
    <property type="match status" value="1"/>
</dbReference>
<dbReference type="PROSITE" id="PS50987">
    <property type="entry name" value="HTH_ARSR_2"/>
    <property type="match status" value="1"/>
</dbReference>